<keyword evidence="5" id="KW-1185">Reference proteome</keyword>
<evidence type="ECO:0000313" key="5">
    <source>
        <dbReference type="Proteomes" id="UP000077684"/>
    </source>
</evidence>
<evidence type="ECO:0000256" key="1">
    <source>
        <dbReference type="PROSITE-ProRule" id="PRU00325"/>
    </source>
</evidence>
<comment type="caution">
    <text evidence="4">The sequence shown here is derived from an EMBL/GenBank/DDBJ whole genome shotgun (WGS) entry which is preliminary data.</text>
</comment>
<gene>
    <name evidence="4" type="ORF">A4X06_0g9102</name>
</gene>
<proteinExistence type="predicted"/>
<dbReference type="GO" id="GO:0008270">
    <property type="term" value="F:zinc ion binding"/>
    <property type="evidence" value="ECO:0007669"/>
    <property type="project" value="UniProtKB-KW"/>
</dbReference>
<dbReference type="Proteomes" id="UP000077684">
    <property type="component" value="Unassembled WGS sequence"/>
</dbReference>
<organism evidence="4 5">
    <name type="scientific">Tilletia controversa</name>
    <name type="common">dwarf bunt fungus</name>
    <dbReference type="NCBI Taxonomy" id="13291"/>
    <lineage>
        <taxon>Eukaryota</taxon>
        <taxon>Fungi</taxon>
        <taxon>Dikarya</taxon>
        <taxon>Basidiomycota</taxon>
        <taxon>Ustilaginomycotina</taxon>
        <taxon>Exobasidiomycetes</taxon>
        <taxon>Tilletiales</taxon>
        <taxon>Tilletiaceae</taxon>
        <taxon>Tilletia</taxon>
    </lineage>
</organism>
<reference evidence="4" key="1">
    <citation type="submission" date="2016-04" db="EMBL/GenBank/DDBJ databases">
        <authorList>
            <person name="Nguyen H.D."/>
            <person name="Samba Siva P."/>
            <person name="Cullis J."/>
            <person name="Levesque C.A."/>
            <person name="Hambleton S."/>
        </authorList>
    </citation>
    <scope>NUCLEOTIDE SEQUENCE</scope>
    <source>
        <strain evidence="4">DAOMC 236426</strain>
    </source>
</reference>
<dbReference type="InterPro" id="IPR018289">
    <property type="entry name" value="MULE_transposase_dom"/>
</dbReference>
<dbReference type="EMBL" id="LWDE02002383">
    <property type="protein sequence ID" value="KAE8237800.1"/>
    <property type="molecule type" value="Genomic_DNA"/>
</dbReference>
<feature type="compositionally biased region" description="Acidic residues" evidence="2">
    <location>
        <begin position="536"/>
        <end position="555"/>
    </location>
</feature>
<sequence length="649" mass="73469">MAHSELGPLAHNVTQKQVWYWWRERSSSSWRLAEDPFDSITAALGNSTLEEGSGPAAAARAIKDYIDQRPRSMSSTHMLSPDILGQAIRKEGSVRGYALYALGLITALRDRTVEISLDATFGTNNSGHDLFAVLADVNGTEVPLLYLLLDTKDMRGDGRRIEMLSEVLAMLKGMGVSPSFVGCDKEAAEIKAIGQVWPDAKVQLCYWHVRRALRQRLGNGKATMTNQYDAYEAAATVPGLDVCWGVAERRRHRTELCTCPSRRTPTADDPNALNLTWDKAARLELPKEQNEALVEFVCRHYNAHPLFPSISGASMTAEQLRVQAATEAYQFCKAKGWARVWAYLWTNWYRSDEWKLWARSASPTIPVLKTTMICESHWRVVKHDYLHNFARPRIDHVAHIIRTRLIPHMVRRLQALLQGQTRMVTPSWKRELVTAWREAEQRDTVSDEAITRYKTCIHTWTCACESFLQSRFLICKHLVQTVNHMSTADIKAMERHREPPFWTHPALSSARPEQPCGQGCGIGVVRDAAGDPSAGEGEEDPNDGADDEGDVDENGDVNRDGVEEDAELEPSVTEKFEEAALMLTRMAKLLEREQPWSSRPFIDAFLRHNRQNFKLLEDDERRLSRQSMALTWGNSRHQASMYLRGDDAV</sequence>
<dbReference type="InterPro" id="IPR007527">
    <property type="entry name" value="Znf_SWIM"/>
</dbReference>
<protein>
    <recommendedName>
        <fullName evidence="3">SWIM-type domain-containing protein</fullName>
    </recommendedName>
</protein>
<name>A0A8X7SSM3_9BASI</name>
<dbReference type="PROSITE" id="PS50966">
    <property type="entry name" value="ZF_SWIM"/>
    <property type="match status" value="1"/>
</dbReference>
<evidence type="ECO:0000259" key="3">
    <source>
        <dbReference type="PROSITE" id="PS50966"/>
    </source>
</evidence>
<keyword evidence="1" id="KW-0863">Zinc-finger</keyword>
<feature type="region of interest" description="Disordered" evidence="2">
    <location>
        <begin position="501"/>
        <end position="573"/>
    </location>
</feature>
<evidence type="ECO:0000256" key="2">
    <source>
        <dbReference type="SAM" id="MobiDB-lite"/>
    </source>
</evidence>
<feature type="domain" description="SWIM-type" evidence="3">
    <location>
        <begin position="453"/>
        <end position="486"/>
    </location>
</feature>
<accession>A0A8X7SSM3</accession>
<keyword evidence="1" id="KW-0862">Zinc</keyword>
<evidence type="ECO:0000313" key="4">
    <source>
        <dbReference type="EMBL" id="KAE8237800.1"/>
    </source>
</evidence>
<reference evidence="4" key="2">
    <citation type="journal article" date="2019" name="IMA Fungus">
        <title>Genome sequencing and comparison of five Tilletia species to identify candidate genes for the detection of regulated species infecting wheat.</title>
        <authorList>
            <person name="Nguyen H.D.T."/>
            <person name="Sultana T."/>
            <person name="Kesanakurti P."/>
            <person name="Hambleton S."/>
        </authorList>
    </citation>
    <scope>NUCLEOTIDE SEQUENCE</scope>
    <source>
        <strain evidence="4">DAOMC 236426</strain>
    </source>
</reference>
<dbReference type="Pfam" id="PF10551">
    <property type="entry name" value="MULE"/>
    <property type="match status" value="1"/>
</dbReference>
<dbReference type="AlphaFoldDB" id="A0A8X7SSM3"/>
<keyword evidence="1" id="KW-0479">Metal-binding</keyword>